<dbReference type="Pfam" id="PF00209">
    <property type="entry name" value="SNF"/>
    <property type="match status" value="1"/>
</dbReference>
<dbReference type="Proteomes" id="UP001476798">
    <property type="component" value="Unassembled WGS sequence"/>
</dbReference>
<feature type="transmembrane region" description="Helical" evidence="1">
    <location>
        <begin position="37"/>
        <end position="59"/>
    </location>
</feature>
<comment type="caution">
    <text evidence="2">The sequence shown here is derived from an EMBL/GenBank/DDBJ whole genome shotgun (WGS) entry which is preliminary data.</text>
</comment>
<feature type="transmembrane region" description="Helical" evidence="1">
    <location>
        <begin position="7"/>
        <end position="25"/>
    </location>
</feature>
<keyword evidence="3" id="KW-1185">Reference proteome</keyword>
<dbReference type="InterPro" id="IPR000175">
    <property type="entry name" value="Na/ntran_symport"/>
</dbReference>
<keyword evidence="1" id="KW-0812">Transmembrane</keyword>
<reference evidence="2 3" key="1">
    <citation type="submission" date="2021-06" db="EMBL/GenBank/DDBJ databases">
        <authorList>
            <person name="Palmer J.M."/>
        </authorList>
    </citation>
    <scope>NUCLEOTIDE SEQUENCE [LARGE SCALE GENOMIC DNA]</scope>
    <source>
        <strain evidence="2 3">GA_2019</strain>
        <tissue evidence="2">Muscle</tissue>
    </source>
</reference>
<proteinExistence type="predicted"/>
<dbReference type="EMBL" id="JAHRIO010080716">
    <property type="protein sequence ID" value="MEQ2184820.1"/>
    <property type="molecule type" value="Genomic_DNA"/>
</dbReference>
<evidence type="ECO:0000256" key="1">
    <source>
        <dbReference type="SAM" id="Phobius"/>
    </source>
</evidence>
<evidence type="ECO:0000313" key="3">
    <source>
        <dbReference type="Proteomes" id="UP001476798"/>
    </source>
</evidence>
<sequence>MLGQAPGLFWRVCWVAIMSSLLKAPPLTLFDYKYPDWSITVGYIIGFSSFMWIPIYMVYKLVWTPGSLKQRLAVCLRPERTIPDIHADSLNMATVSQKDMNTSVCL</sequence>
<evidence type="ECO:0000313" key="2">
    <source>
        <dbReference type="EMBL" id="MEQ2184820.1"/>
    </source>
</evidence>
<protein>
    <submittedName>
        <fullName evidence="2">Uncharacterized protein</fullName>
    </submittedName>
</protein>
<organism evidence="2 3">
    <name type="scientific">Goodea atripinnis</name>
    <dbReference type="NCBI Taxonomy" id="208336"/>
    <lineage>
        <taxon>Eukaryota</taxon>
        <taxon>Metazoa</taxon>
        <taxon>Chordata</taxon>
        <taxon>Craniata</taxon>
        <taxon>Vertebrata</taxon>
        <taxon>Euteleostomi</taxon>
        <taxon>Actinopterygii</taxon>
        <taxon>Neopterygii</taxon>
        <taxon>Teleostei</taxon>
        <taxon>Neoteleostei</taxon>
        <taxon>Acanthomorphata</taxon>
        <taxon>Ovalentaria</taxon>
        <taxon>Atherinomorphae</taxon>
        <taxon>Cyprinodontiformes</taxon>
        <taxon>Goodeidae</taxon>
        <taxon>Goodea</taxon>
    </lineage>
</organism>
<keyword evidence="1" id="KW-1133">Transmembrane helix</keyword>
<accession>A0ABV0PMU5</accession>
<keyword evidence="1" id="KW-0472">Membrane</keyword>
<gene>
    <name evidence="2" type="ORF">GOODEAATRI_011990</name>
</gene>
<name>A0ABV0PMU5_9TELE</name>